<evidence type="ECO:0000313" key="3">
    <source>
        <dbReference type="EMBL" id="TNJ34135.1"/>
    </source>
</evidence>
<protein>
    <submittedName>
        <fullName evidence="3">AbrB/MazE/SpoVT family DNA-binding domain-containing protein</fullName>
    </submittedName>
</protein>
<keyword evidence="3" id="KW-0238">DNA-binding</keyword>
<dbReference type="Proteomes" id="UP000309544">
    <property type="component" value="Unassembled WGS sequence"/>
</dbReference>
<accession>A0A5C4RT69</accession>
<dbReference type="InterPro" id="IPR007159">
    <property type="entry name" value="SpoVT-AbrB_dom"/>
</dbReference>
<evidence type="ECO:0000259" key="2">
    <source>
        <dbReference type="SMART" id="SM00966"/>
    </source>
</evidence>
<feature type="region of interest" description="Disordered" evidence="1">
    <location>
        <begin position="68"/>
        <end position="93"/>
    </location>
</feature>
<reference evidence="3 4" key="1">
    <citation type="submission" date="2019-05" db="EMBL/GenBank/DDBJ databases">
        <title>Draft Whole-Genome sequence of the green sulfur bacterium Prosthecochloris vibrioformis DSM 260.</title>
        <authorList>
            <person name="Meyer T.E."/>
            <person name="Kyndt J.A."/>
        </authorList>
    </citation>
    <scope>NUCLEOTIDE SEQUENCE [LARGE SCALE GENOMIC DNA]</scope>
    <source>
        <strain evidence="3 4">DSM 260</strain>
    </source>
</reference>
<dbReference type="GO" id="GO:0003677">
    <property type="term" value="F:DNA binding"/>
    <property type="evidence" value="ECO:0007669"/>
    <property type="project" value="UniProtKB-KW"/>
</dbReference>
<feature type="compositionally biased region" description="Polar residues" evidence="1">
    <location>
        <begin position="82"/>
        <end position="93"/>
    </location>
</feature>
<dbReference type="AlphaFoldDB" id="A0A5C4RT69"/>
<name>A0A5C4RT69_PROVB</name>
<comment type="caution">
    <text evidence="3">The sequence shown here is derived from an EMBL/GenBank/DDBJ whole genome shotgun (WGS) entry which is preliminary data.</text>
</comment>
<gene>
    <name evidence="3" type="ORF">FGF68_09850</name>
</gene>
<dbReference type="EMBL" id="VDCI01000011">
    <property type="protein sequence ID" value="TNJ34135.1"/>
    <property type="molecule type" value="Genomic_DNA"/>
</dbReference>
<feature type="domain" description="SpoVT-AbrB" evidence="2">
    <location>
        <begin position="4"/>
        <end position="49"/>
    </location>
</feature>
<dbReference type="InterPro" id="IPR037914">
    <property type="entry name" value="SpoVT-AbrB_sf"/>
</dbReference>
<dbReference type="SMART" id="SM00966">
    <property type="entry name" value="SpoVT_AbrB"/>
    <property type="match status" value="1"/>
</dbReference>
<dbReference type="Pfam" id="PF04014">
    <property type="entry name" value="MazE_antitoxin"/>
    <property type="match status" value="1"/>
</dbReference>
<keyword evidence="4" id="KW-1185">Reference proteome</keyword>
<organism evidence="3 4">
    <name type="scientific">Prosthecochloris vibrioformis</name>
    <name type="common">Chlorobium vibrioforme</name>
    <dbReference type="NCBI Taxonomy" id="1098"/>
    <lineage>
        <taxon>Bacteria</taxon>
        <taxon>Pseudomonadati</taxon>
        <taxon>Chlorobiota</taxon>
        <taxon>Chlorobiia</taxon>
        <taxon>Chlorobiales</taxon>
        <taxon>Chlorobiaceae</taxon>
        <taxon>Prosthecochloris</taxon>
    </lineage>
</organism>
<dbReference type="SUPFAM" id="SSF89447">
    <property type="entry name" value="AbrB/MazE/MraZ-like"/>
    <property type="match status" value="1"/>
</dbReference>
<evidence type="ECO:0000256" key="1">
    <source>
        <dbReference type="SAM" id="MobiDB-lite"/>
    </source>
</evidence>
<evidence type="ECO:0000313" key="4">
    <source>
        <dbReference type="Proteomes" id="UP000309544"/>
    </source>
</evidence>
<proteinExistence type="predicted"/>
<dbReference type="Gene3D" id="2.10.260.10">
    <property type="match status" value="1"/>
</dbReference>
<dbReference type="RefSeq" id="WP_139626907.1">
    <property type="nucleotide sequence ID" value="NZ_VDCI01000011.1"/>
</dbReference>
<sequence>MPKIRVRKKNQITIPLRIAEEAGIKPDDVLDISYANGVVTVMPAGKTRGSRSIMDYAGIGSGVWGTTLDEIENERETDKESPTAQETPNSLPE</sequence>